<dbReference type="Proteomes" id="UP000247437">
    <property type="component" value="Unassembled WGS sequence"/>
</dbReference>
<accession>A0A2W0EM82</accession>
<evidence type="ECO:0000256" key="3">
    <source>
        <dbReference type="ARBA" id="ARBA00023004"/>
    </source>
</evidence>
<dbReference type="CDD" id="cd03467">
    <property type="entry name" value="Rieske"/>
    <property type="match status" value="1"/>
</dbReference>
<name>A0A2W0EM82_PSEJE</name>
<evidence type="ECO:0000259" key="5">
    <source>
        <dbReference type="PROSITE" id="PS51296"/>
    </source>
</evidence>
<feature type="domain" description="Rieske" evidence="5">
    <location>
        <begin position="4"/>
        <end position="89"/>
    </location>
</feature>
<keyword evidence="4" id="KW-0411">Iron-sulfur</keyword>
<dbReference type="Pfam" id="PF00355">
    <property type="entry name" value="Rieske"/>
    <property type="match status" value="1"/>
</dbReference>
<reference evidence="6 7" key="1">
    <citation type="journal article" date="2018" name="Appl. Microbiol. Biotechnol.">
        <title>Characterization of the caprolactam degradation pathway in Pseudomonas jessenii using mass spectrometry-based proteomics.</title>
        <authorList>
            <person name="Otzen M."/>
            <person name="Palacio C."/>
            <person name="Janssen D.B."/>
        </authorList>
    </citation>
    <scope>NUCLEOTIDE SEQUENCE [LARGE SCALE GENOMIC DNA]</scope>
    <source>
        <strain evidence="6 7">GO3</strain>
    </source>
</reference>
<dbReference type="PANTHER" id="PTHR40261:SF1">
    <property type="entry name" value="RIESKE DOMAIN-CONTAINING PROTEIN"/>
    <property type="match status" value="1"/>
</dbReference>
<gene>
    <name evidence="6" type="ORF">CRX42_15645</name>
</gene>
<dbReference type="InterPro" id="IPR017941">
    <property type="entry name" value="Rieske_2Fe-2S"/>
</dbReference>
<dbReference type="InterPro" id="IPR036922">
    <property type="entry name" value="Rieske_2Fe-2S_sf"/>
</dbReference>
<protein>
    <submittedName>
        <fullName evidence="6">(2Fe-2S)-binding protein</fullName>
    </submittedName>
</protein>
<dbReference type="GO" id="GO:0051537">
    <property type="term" value="F:2 iron, 2 sulfur cluster binding"/>
    <property type="evidence" value="ECO:0007669"/>
    <property type="project" value="UniProtKB-KW"/>
</dbReference>
<dbReference type="GO" id="GO:0046872">
    <property type="term" value="F:metal ion binding"/>
    <property type="evidence" value="ECO:0007669"/>
    <property type="project" value="UniProtKB-KW"/>
</dbReference>
<dbReference type="RefSeq" id="WP_110660203.1">
    <property type="nucleotide sequence ID" value="NZ_PDLL01000176.1"/>
</dbReference>
<keyword evidence="3" id="KW-0408">Iron</keyword>
<keyword evidence="1" id="KW-0001">2Fe-2S</keyword>
<organism evidence="6 7">
    <name type="scientific">Pseudomonas jessenii</name>
    <dbReference type="NCBI Taxonomy" id="77298"/>
    <lineage>
        <taxon>Bacteria</taxon>
        <taxon>Pseudomonadati</taxon>
        <taxon>Pseudomonadota</taxon>
        <taxon>Gammaproteobacteria</taxon>
        <taxon>Pseudomonadales</taxon>
        <taxon>Pseudomonadaceae</taxon>
        <taxon>Pseudomonas</taxon>
    </lineage>
</organism>
<proteinExistence type="predicted"/>
<dbReference type="AlphaFoldDB" id="A0A2W0EM82"/>
<evidence type="ECO:0000256" key="2">
    <source>
        <dbReference type="ARBA" id="ARBA00022723"/>
    </source>
</evidence>
<dbReference type="PANTHER" id="PTHR40261">
    <property type="match status" value="1"/>
</dbReference>
<evidence type="ECO:0000256" key="1">
    <source>
        <dbReference type="ARBA" id="ARBA00022714"/>
    </source>
</evidence>
<keyword evidence="2" id="KW-0479">Metal-binding</keyword>
<dbReference type="SUPFAM" id="SSF50022">
    <property type="entry name" value="ISP domain"/>
    <property type="match status" value="1"/>
</dbReference>
<dbReference type="EMBL" id="PDLL01000176">
    <property type="protein sequence ID" value="PYY69610.1"/>
    <property type="molecule type" value="Genomic_DNA"/>
</dbReference>
<evidence type="ECO:0000313" key="7">
    <source>
        <dbReference type="Proteomes" id="UP000247437"/>
    </source>
</evidence>
<dbReference type="Gene3D" id="2.102.10.10">
    <property type="entry name" value="Rieske [2Fe-2S] iron-sulphur domain"/>
    <property type="match status" value="1"/>
</dbReference>
<evidence type="ECO:0000313" key="6">
    <source>
        <dbReference type="EMBL" id="PYY69610.1"/>
    </source>
</evidence>
<sequence>MPPLTLCRLDDLSDGTSRGFDPEGQGQDTVIVVRQSGQIFVYRNACPHLNTPLAWRKDAYLNGAKNHIVCFAHGALFAIETGKCVLGPCMGQYLPTLTFHINKSGFIVLDGTKELSE</sequence>
<evidence type="ECO:0000256" key="4">
    <source>
        <dbReference type="ARBA" id="ARBA00023014"/>
    </source>
</evidence>
<dbReference type="PROSITE" id="PS51296">
    <property type="entry name" value="RIESKE"/>
    <property type="match status" value="1"/>
</dbReference>
<comment type="caution">
    <text evidence="6">The sequence shown here is derived from an EMBL/GenBank/DDBJ whole genome shotgun (WGS) entry which is preliminary data.</text>
</comment>